<feature type="transmembrane region" description="Helical" evidence="10">
    <location>
        <begin position="7"/>
        <end position="28"/>
    </location>
</feature>
<keyword evidence="6" id="KW-0029">Amino-acid transport</keyword>
<proteinExistence type="inferred from homology"/>
<feature type="transmembrane region" description="Helical" evidence="10">
    <location>
        <begin position="61"/>
        <end position="86"/>
    </location>
</feature>
<dbReference type="Proteomes" id="UP001247754">
    <property type="component" value="Unassembled WGS sequence"/>
</dbReference>
<comment type="similarity">
    <text evidence="9">Belongs to the binding-protein-dependent transport system permease family. LivHM subfamily.</text>
</comment>
<name>A0ABU1F9G2_9RHOB</name>
<feature type="transmembrane region" description="Helical" evidence="10">
    <location>
        <begin position="34"/>
        <end position="54"/>
    </location>
</feature>
<evidence type="ECO:0000256" key="4">
    <source>
        <dbReference type="ARBA" id="ARBA00022519"/>
    </source>
</evidence>
<evidence type="ECO:0000256" key="5">
    <source>
        <dbReference type="ARBA" id="ARBA00022692"/>
    </source>
</evidence>
<keyword evidence="8 10" id="KW-0472">Membrane</keyword>
<comment type="caution">
    <text evidence="11">The sequence shown here is derived from an EMBL/GenBank/DDBJ whole genome shotgun (WGS) entry which is preliminary data.</text>
</comment>
<keyword evidence="4" id="KW-0997">Cell inner membrane</keyword>
<evidence type="ECO:0000313" key="12">
    <source>
        <dbReference type="Proteomes" id="UP001247754"/>
    </source>
</evidence>
<feature type="transmembrane region" description="Helical" evidence="10">
    <location>
        <begin position="270"/>
        <end position="288"/>
    </location>
</feature>
<organism evidence="11 12">
    <name type="scientific">Ruixingdingia sedimenti</name>
    <dbReference type="NCBI Taxonomy" id="3073604"/>
    <lineage>
        <taxon>Bacteria</taxon>
        <taxon>Pseudomonadati</taxon>
        <taxon>Pseudomonadota</taxon>
        <taxon>Alphaproteobacteria</taxon>
        <taxon>Rhodobacterales</taxon>
        <taxon>Paracoccaceae</taxon>
        <taxon>Ruixingdingia</taxon>
    </lineage>
</organism>
<evidence type="ECO:0000256" key="2">
    <source>
        <dbReference type="ARBA" id="ARBA00022448"/>
    </source>
</evidence>
<evidence type="ECO:0000256" key="7">
    <source>
        <dbReference type="ARBA" id="ARBA00022989"/>
    </source>
</evidence>
<keyword evidence="12" id="KW-1185">Reference proteome</keyword>
<evidence type="ECO:0000256" key="1">
    <source>
        <dbReference type="ARBA" id="ARBA00004651"/>
    </source>
</evidence>
<keyword evidence="3" id="KW-1003">Cell membrane</keyword>
<feature type="transmembrane region" description="Helical" evidence="10">
    <location>
        <begin position="197"/>
        <end position="218"/>
    </location>
</feature>
<evidence type="ECO:0000256" key="6">
    <source>
        <dbReference type="ARBA" id="ARBA00022970"/>
    </source>
</evidence>
<evidence type="ECO:0000256" key="3">
    <source>
        <dbReference type="ARBA" id="ARBA00022475"/>
    </source>
</evidence>
<evidence type="ECO:0000256" key="8">
    <source>
        <dbReference type="ARBA" id="ARBA00023136"/>
    </source>
</evidence>
<dbReference type="InterPro" id="IPR001851">
    <property type="entry name" value="ABC_transp_permease"/>
</dbReference>
<evidence type="ECO:0000256" key="9">
    <source>
        <dbReference type="ARBA" id="ARBA00037998"/>
    </source>
</evidence>
<dbReference type="InterPro" id="IPR052157">
    <property type="entry name" value="BCAA_transport_permease"/>
</dbReference>
<accession>A0ABU1F9G2</accession>
<keyword evidence="5 10" id="KW-0812">Transmembrane</keyword>
<keyword evidence="7 10" id="KW-1133">Transmembrane helix</keyword>
<dbReference type="Pfam" id="PF02653">
    <property type="entry name" value="BPD_transp_2"/>
    <property type="match status" value="1"/>
</dbReference>
<protein>
    <submittedName>
        <fullName evidence="11">Branched-chain amino acid ABC transporter permease</fullName>
    </submittedName>
</protein>
<comment type="subcellular location">
    <subcellularLocation>
        <location evidence="1">Cell membrane</location>
        <topology evidence="1">Multi-pass membrane protein</topology>
    </subcellularLocation>
</comment>
<gene>
    <name evidence="11" type="ORF">RGD00_11630</name>
</gene>
<sequence length="296" mass="30979">MQGLPQILINALAIGSSYTLVAVGFTLIFGVLRVVYLAHAAVLAASAYAGYLALSMTGSVVVALGLGIVTGGVLGLIVEFVAIRPVRGQDHLIPMVTTISAAIIIEELLRLTVERGQPISYPDTFGSTVIRLNVFGTTPYFTLSQALIVVMAVVLVLVLTWIVRRTWAGRAIRAVADSEDIAALLGVRVNVVSASTVALASMLAGAGGVLIAMSVTAIDPHFAAPLQFKALAIALFAGMGSIPGAVIGGFLLGFIEAFAVGYLDPSYRDLFAFLVMIAILMVWPQGLLGRKVAQRV</sequence>
<evidence type="ECO:0000256" key="10">
    <source>
        <dbReference type="SAM" id="Phobius"/>
    </source>
</evidence>
<evidence type="ECO:0000313" key="11">
    <source>
        <dbReference type="EMBL" id="MDR5653258.1"/>
    </source>
</evidence>
<dbReference type="CDD" id="cd06582">
    <property type="entry name" value="TM_PBP1_LivH_like"/>
    <property type="match status" value="1"/>
</dbReference>
<dbReference type="EMBL" id="JAVKPH010000012">
    <property type="protein sequence ID" value="MDR5653258.1"/>
    <property type="molecule type" value="Genomic_DNA"/>
</dbReference>
<feature type="transmembrane region" description="Helical" evidence="10">
    <location>
        <begin position="140"/>
        <end position="163"/>
    </location>
</feature>
<dbReference type="PANTHER" id="PTHR11795">
    <property type="entry name" value="BRANCHED-CHAIN AMINO ACID TRANSPORT SYSTEM PERMEASE PROTEIN LIVH"/>
    <property type="match status" value="1"/>
</dbReference>
<keyword evidence="2" id="KW-0813">Transport</keyword>
<dbReference type="PANTHER" id="PTHR11795:SF371">
    <property type="entry name" value="HIGH-AFFINITY BRANCHED-CHAIN AMINO ACID TRANSPORT SYSTEM PERMEASE PROTEIN LIVH"/>
    <property type="match status" value="1"/>
</dbReference>
<reference evidence="11 12" key="1">
    <citation type="submission" date="2023-09" db="EMBL/GenBank/DDBJ databases">
        <title>Xinfangfangia sedmenti sp. nov., isolated the sedment.</title>
        <authorList>
            <person name="Xu L."/>
        </authorList>
    </citation>
    <scope>NUCLEOTIDE SEQUENCE [LARGE SCALE GENOMIC DNA]</scope>
    <source>
        <strain evidence="11 12">LG-4</strain>
    </source>
</reference>
<feature type="transmembrane region" description="Helical" evidence="10">
    <location>
        <begin position="230"/>
        <end position="255"/>
    </location>
</feature>
<dbReference type="RefSeq" id="WP_310457500.1">
    <property type="nucleotide sequence ID" value="NZ_JAVKPH010000012.1"/>
</dbReference>